<keyword evidence="2" id="KW-1185">Reference proteome</keyword>
<protein>
    <submittedName>
        <fullName evidence="1">Uncharacterized protein</fullName>
    </submittedName>
</protein>
<name>E1RAS6_SEDSS</name>
<sequence length="165" mass="18604">MGRKENGRRERLIEEIDGLLGELSEENLSFLLRQAAVLVHNKKVDELNERMALAEAESPEAASPNGEGKNRPKRAHRVFFDRAGKRGHLFLQVGNARSIMDEAEVMALVRIAAKAPTQRAAADRLYRWFEANRDDILMESGLEKEGADMKALCRCLKNDFAIREG</sequence>
<dbReference type="AlphaFoldDB" id="E1RAS6"/>
<dbReference type="EMBL" id="CP002116">
    <property type="protein sequence ID" value="ADK82444.1"/>
    <property type="molecule type" value="Genomic_DNA"/>
</dbReference>
<evidence type="ECO:0000313" key="2">
    <source>
        <dbReference type="Proteomes" id="UP000002318"/>
    </source>
</evidence>
<dbReference type="eggNOG" id="ENOG502ZJ7V">
    <property type="taxonomic scope" value="Bacteria"/>
</dbReference>
<dbReference type="STRING" id="573413.Spirs_3350"/>
<gene>
    <name evidence="1" type="ordered locus">Spirs_3350</name>
</gene>
<dbReference type="Proteomes" id="UP000002318">
    <property type="component" value="Chromosome"/>
</dbReference>
<proteinExistence type="predicted"/>
<dbReference type="RefSeq" id="WP_013255903.1">
    <property type="nucleotide sequence ID" value="NC_014364.1"/>
</dbReference>
<dbReference type="KEGG" id="ssm:Spirs_3350"/>
<evidence type="ECO:0000313" key="1">
    <source>
        <dbReference type="EMBL" id="ADK82444.1"/>
    </source>
</evidence>
<reference evidence="1 2" key="1">
    <citation type="journal article" date="2010" name="Stand. Genomic Sci.">
        <title>Complete genome sequence of Spirochaeta smaragdinae type strain (SEBR 4228).</title>
        <authorList>
            <person name="Mavromatis K."/>
            <person name="Yasawong M."/>
            <person name="Chertkov O."/>
            <person name="Lapidus A."/>
            <person name="Lucas S."/>
            <person name="Nolan M."/>
            <person name="Del Rio T.G."/>
            <person name="Tice H."/>
            <person name="Cheng J.F."/>
            <person name="Pitluck S."/>
            <person name="Liolios K."/>
            <person name="Ivanova N."/>
            <person name="Tapia R."/>
            <person name="Han C."/>
            <person name="Bruce D."/>
            <person name="Goodwin L."/>
            <person name="Pati A."/>
            <person name="Chen A."/>
            <person name="Palaniappan K."/>
            <person name="Land M."/>
            <person name="Hauser L."/>
            <person name="Chang Y.J."/>
            <person name="Jeffries C.D."/>
            <person name="Detter J.C."/>
            <person name="Rohde M."/>
            <person name="Brambilla E."/>
            <person name="Spring S."/>
            <person name="Goker M."/>
            <person name="Sikorski J."/>
            <person name="Woyke T."/>
            <person name="Bristow J."/>
            <person name="Eisen J.A."/>
            <person name="Markowitz V."/>
            <person name="Hugenholtz P."/>
            <person name="Klenk H.P."/>
            <person name="Kyrpides N.C."/>
        </authorList>
    </citation>
    <scope>NUCLEOTIDE SEQUENCE [LARGE SCALE GENOMIC DNA]</scope>
    <source>
        <strain evidence="2">DSM 11293 / JCM 15392 / SEBR 4228</strain>
    </source>
</reference>
<dbReference type="HOGENOM" id="CLU_1609760_0_0_12"/>
<organism evidence="1 2">
    <name type="scientific">Sediminispirochaeta smaragdinae (strain DSM 11293 / JCM 15392 / SEBR 4228)</name>
    <name type="common">Spirochaeta smaragdinae</name>
    <dbReference type="NCBI Taxonomy" id="573413"/>
    <lineage>
        <taxon>Bacteria</taxon>
        <taxon>Pseudomonadati</taxon>
        <taxon>Spirochaetota</taxon>
        <taxon>Spirochaetia</taxon>
        <taxon>Spirochaetales</taxon>
        <taxon>Spirochaetaceae</taxon>
        <taxon>Sediminispirochaeta</taxon>
    </lineage>
</organism>
<accession>E1RAS6</accession>